<feature type="region of interest" description="Disordered" evidence="6">
    <location>
        <begin position="183"/>
        <end position="207"/>
    </location>
</feature>
<dbReference type="SUPFAM" id="SSF56281">
    <property type="entry name" value="Metallo-hydrolase/oxidoreductase"/>
    <property type="match status" value="1"/>
</dbReference>
<feature type="compositionally biased region" description="Pro residues" evidence="6">
    <location>
        <begin position="189"/>
        <end position="198"/>
    </location>
</feature>
<evidence type="ECO:0000256" key="2">
    <source>
        <dbReference type="ARBA" id="ARBA00022664"/>
    </source>
</evidence>
<dbReference type="Gene3D" id="3.40.50.10890">
    <property type="match status" value="1"/>
</dbReference>
<feature type="compositionally biased region" description="Pro residues" evidence="6">
    <location>
        <begin position="876"/>
        <end position="885"/>
    </location>
</feature>
<name>A0ABQ8UFM2_9EUKA</name>
<reference evidence="9" key="1">
    <citation type="journal article" date="2022" name="bioRxiv">
        <title>Genomics of Preaxostyla Flagellates Illuminates Evolutionary Transitions and the Path Towards Mitochondrial Loss.</title>
        <authorList>
            <person name="Novak L.V.F."/>
            <person name="Treitli S.C."/>
            <person name="Pyrih J."/>
            <person name="Halakuc P."/>
            <person name="Pipaliya S.V."/>
            <person name="Vacek V."/>
            <person name="Brzon O."/>
            <person name="Soukal P."/>
            <person name="Eme L."/>
            <person name="Dacks J.B."/>
            <person name="Karnkowska A."/>
            <person name="Elias M."/>
            <person name="Hampl V."/>
        </authorList>
    </citation>
    <scope>NUCLEOTIDE SEQUENCE</scope>
    <source>
        <strain evidence="9">RCP-MX</strain>
    </source>
</reference>
<feature type="region of interest" description="Disordered" evidence="6">
    <location>
        <begin position="641"/>
        <end position="663"/>
    </location>
</feature>
<dbReference type="PANTHER" id="PTHR11203:SF11">
    <property type="entry name" value="CLEAVAGE AND POLYADENYLATION SPECIFICITY FACTOR SUBUNIT 3"/>
    <property type="match status" value="1"/>
</dbReference>
<keyword evidence="4" id="KW-0378">Hydrolase</keyword>
<gene>
    <name evidence="9" type="ORF">PAPYR_7461</name>
</gene>
<feature type="region of interest" description="Disordered" evidence="6">
    <location>
        <begin position="874"/>
        <end position="894"/>
    </location>
</feature>
<dbReference type="Pfam" id="PF10996">
    <property type="entry name" value="Beta-Casp"/>
    <property type="match status" value="1"/>
</dbReference>
<dbReference type="PANTHER" id="PTHR11203">
    <property type="entry name" value="CLEAVAGE AND POLYADENYLATION SPECIFICITY FACTOR FAMILY MEMBER"/>
    <property type="match status" value="1"/>
</dbReference>
<feature type="region of interest" description="Disordered" evidence="6">
    <location>
        <begin position="698"/>
        <end position="793"/>
    </location>
</feature>
<evidence type="ECO:0000313" key="9">
    <source>
        <dbReference type="EMBL" id="KAJ4457162.1"/>
    </source>
</evidence>
<evidence type="ECO:0000256" key="6">
    <source>
        <dbReference type="SAM" id="MobiDB-lite"/>
    </source>
</evidence>
<evidence type="ECO:0000256" key="4">
    <source>
        <dbReference type="ARBA" id="ARBA00022801"/>
    </source>
</evidence>
<feature type="domain" description="Metallo-beta-lactamase" evidence="7">
    <location>
        <begin position="19"/>
        <end position="216"/>
    </location>
</feature>
<dbReference type="Pfam" id="PF11718">
    <property type="entry name" value="CPSF73-100_C"/>
    <property type="match status" value="1"/>
</dbReference>
<dbReference type="InterPro" id="IPR036866">
    <property type="entry name" value="RibonucZ/Hydroxyglut_hydro"/>
</dbReference>
<dbReference type="InterPro" id="IPR011108">
    <property type="entry name" value="RMMBL"/>
</dbReference>
<evidence type="ECO:0000256" key="5">
    <source>
        <dbReference type="ARBA" id="ARBA00023242"/>
    </source>
</evidence>
<dbReference type="Gene3D" id="3.60.15.10">
    <property type="entry name" value="Ribonuclease Z/Hydroxyacylglutathione hydrolase-like"/>
    <property type="match status" value="2"/>
</dbReference>
<feature type="compositionally biased region" description="Low complexity" evidence="6">
    <location>
        <begin position="698"/>
        <end position="720"/>
    </location>
</feature>
<accession>A0ABQ8UFM2</accession>
<keyword evidence="5" id="KW-0539">Nucleus</keyword>
<dbReference type="InterPro" id="IPR021718">
    <property type="entry name" value="CPSF73-100_C"/>
</dbReference>
<sequence>MTDPNILTVKPIGAGQEVGRSSILIEYQSRRVLLDCGVHPAKSGIGAMPFFDEIDPASIDLVLITHFHLDHSAALPYLTEKLASFKGRIFMTHPTKAIYKIMMTDYMQVSGGESGLYNEHDLQRSFDKIETVDYHQEFEVNGIRVTGYNAGHVLGAAMWLVDIGGVKVLYTGDFSRISDRHLMGAETPPVSPDGPQAPEPSESIPLRPLRRDHLGHTFSSRTRFRTCKFLLAGTGSRAGSVNCRVDVRSAGPRTAPHAREKVHRANPLISGWTVFADAVSKIVTRGGRCLIPVFALGRAQELLLILEEYWADTPSLRNIPVYFASSLASRSMKVYQTYINMMNERLQRESDLRNPFQFRYIREVKQHEFQDTGPCVVVASPGMLQNGFSRELFDRWCSNEINGVVIAGYAVEPTLAKVAAPLRPAVLVHPRLMSLPTEVETMTGERVPRLCSVDQISFSAHSDCQQTTGFVEAIRPRHVALVHGERTEMGRLRQHLLNTFPGMQVYTPGNGSTANPVRIRFPGSWAARAQGRLADCPLAPGARVQGLLVRNNFQHALLLPEDLSTFTELSVTALRNRVAVPGAMLLSLLEPTDPGDPSAAALMTGPALQALLQTAFEGVAPAPDGFMVDGLVRVSIRQPPAGASVTPEAGRAAPSRPPQPLPDIAIEWASSPAADMTADALLVLLGCAPTDRPLHLPTAAPALPAAPSASAGSGSDAPHAAARRTRARMDRDRDAVGSLDAIEGEAQPRTPQAPQPSQPEAEAPKVIAEQPQGEGAKSQEPTRQGQGEEPEGAAPMQLLPDAAAPTATPTAHSRVHTLAQSREGRILARVLREHFDEVRFVAEAAQPKVPSHEGVAGPILLELRQDALTARLRLAPAPPPAPPARPATTGGGEGEGISDLEVESGSAELRMRVQAILERVQAALLPLAPL</sequence>
<comment type="subcellular location">
    <subcellularLocation>
        <location evidence="1">Nucleus</location>
    </subcellularLocation>
</comment>
<evidence type="ECO:0000256" key="3">
    <source>
        <dbReference type="ARBA" id="ARBA00022722"/>
    </source>
</evidence>
<protein>
    <submittedName>
        <fullName evidence="9">Cleavage and polyadenylation specificity factor 73</fullName>
    </submittedName>
</protein>
<dbReference type="InterPro" id="IPR022712">
    <property type="entry name" value="Beta_Casp"/>
</dbReference>
<feature type="domain" description="Beta-Casp" evidence="8">
    <location>
        <begin position="299"/>
        <end position="419"/>
    </location>
</feature>
<dbReference type="Pfam" id="PF07521">
    <property type="entry name" value="RMMBL"/>
    <property type="match status" value="1"/>
</dbReference>
<keyword evidence="3" id="KW-0540">Nuclease</keyword>
<keyword evidence="10" id="KW-1185">Reference proteome</keyword>
<evidence type="ECO:0000259" key="7">
    <source>
        <dbReference type="SMART" id="SM00849"/>
    </source>
</evidence>
<evidence type="ECO:0000256" key="1">
    <source>
        <dbReference type="ARBA" id="ARBA00004123"/>
    </source>
</evidence>
<organism evidence="9 10">
    <name type="scientific">Paratrimastix pyriformis</name>
    <dbReference type="NCBI Taxonomy" id="342808"/>
    <lineage>
        <taxon>Eukaryota</taxon>
        <taxon>Metamonada</taxon>
        <taxon>Preaxostyla</taxon>
        <taxon>Paratrimastigidae</taxon>
        <taxon>Paratrimastix</taxon>
    </lineage>
</organism>
<dbReference type="InterPro" id="IPR050698">
    <property type="entry name" value="MBL"/>
</dbReference>
<keyword evidence="2" id="KW-0507">mRNA processing</keyword>
<dbReference type="EMBL" id="JAPMOS010000053">
    <property type="protein sequence ID" value="KAJ4457162.1"/>
    <property type="molecule type" value="Genomic_DNA"/>
</dbReference>
<dbReference type="Pfam" id="PF16661">
    <property type="entry name" value="Lactamase_B_6"/>
    <property type="match status" value="1"/>
</dbReference>
<comment type="caution">
    <text evidence="9">The sequence shown here is derived from an EMBL/GenBank/DDBJ whole genome shotgun (WGS) entry which is preliminary data.</text>
</comment>
<dbReference type="SMART" id="SM00849">
    <property type="entry name" value="Lactamase_B"/>
    <property type="match status" value="1"/>
</dbReference>
<dbReference type="InterPro" id="IPR001279">
    <property type="entry name" value="Metallo-B-lactamas"/>
</dbReference>
<evidence type="ECO:0000259" key="8">
    <source>
        <dbReference type="SMART" id="SM01027"/>
    </source>
</evidence>
<proteinExistence type="predicted"/>
<dbReference type="SMART" id="SM01027">
    <property type="entry name" value="Beta-Casp"/>
    <property type="match status" value="1"/>
</dbReference>
<dbReference type="Proteomes" id="UP001141327">
    <property type="component" value="Unassembled WGS sequence"/>
</dbReference>
<dbReference type="CDD" id="cd16292">
    <property type="entry name" value="CPSF3-like_MBL-fold"/>
    <property type="match status" value="1"/>
</dbReference>
<evidence type="ECO:0000313" key="10">
    <source>
        <dbReference type="Proteomes" id="UP001141327"/>
    </source>
</evidence>